<proteinExistence type="predicted"/>
<gene>
    <name evidence="2" type="ORF">E2C01_012373</name>
</gene>
<organism evidence="2 3">
    <name type="scientific">Portunus trituberculatus</name>
    <name type="common">Swimming crab</name>
    <name type="synonym">Neptunus trituberculatus</name>
    <dbReference type="NCBI Taxonomy" id="210409"/>
    <lineage>
        <taxon>Eukaryota</taxon>
        <taxon>Metazoa</taxon>
        <taxon>Ecdysozoa</taxon>
        <taxon>Arthropoda</taxon>
        <taxon>Crustacea</taxon>
        <taxon>Multicrustacea</taxon>
        <taxon>Malacostraca</taxon>
        <taxon>Eumalacostraca</taxon>
        <taxon>Eucarida</taxon>
        <taxon>Decapoda</taxon>
        <taxon>Pleocyemata</taxon>
        <taxon>Brachyura</taxon>
        <taxon>Eubrachyura</taxon>
        <taxon>Portunoidea</taxon>
        <taxon>Portunidae</taxon>
        <taxon>Portuninae</taxon>
        <taxon>Portunus</taxon>
    </lineage>
</organism>
<dbReference type="AlphaFoldDB" id="A0A5B7DDT3"/>
<feature type="compositionally biased region" description="Low complexity" evidence="1">
    <location>
        <begin position="612"/>
        <end position="633"/>
    </location>
</feature>
<reference evidence="2 3" key="1">
    <citation type="submission" date="2019-05" db="EMBL/GenBank/DDBJ databases">
        <title>Another draft genome of Portunus trituberculatus and its Hox gene families provides insights of decapod evolution.</title>
        <authorList>
            <person name="Jeong J.-H."/>
            <person name="Song I."/>
            <person name="Kim S."/>
            <person name="Choi T."/>
            <person name="Kim D."/>
            <person name="Ryu S."/>
            <person name="Kim W."/>
        </authorList>
    </citation>
    <scope>NUCLEOTIDE SEQUENCE [LARGE SCALE GENOMIC DNA]</scope>
    <source>
        <tissue evidence="2">Muscle</tissue>
    </source>
</reference>
<feature type="compositionally biased region" description="Polar residues" evidence="1">
    <location>
        <begin position="16"/>
        <end position="31"/>
    </location>
</feature>
<accession>A0A5B7DDT3</accession>
<feature type="compositionally biased region" description="Low complexity" evidence="1">
    <location>
        <begin position="700"/>
        <end position="721"/>
    </location>
</feature>
<feature type="region of interest" description="Disordered" evidence="1">
    <location>
        <begin position="482"/>
        <end position="807"/>
    </location>
</feature>
<protein>
    <submittedName>
        <fullName evidence="2">Uncharacterized protein</fullName>
    </submittedName>
</protein>
<feature type="compositionally biased region" description="Basic and acidic residues" evidence="1">
    <location>
        <begin position="548"/>
        <end position="560"/>
    </location>
</feature>
<feature type="compositionally biased region" description="Polar residues" evidence="1">
    <location>
        <begin position="734"/>
        <end position="765"/>
    </location>
</feature>
<dbReference type="EMBL" id="VSRR010000772">
    <property type="protein sequence ID" value="MPC19458.1"/>
    <property type="molecule type" value="Genomic_DNA"/>
</dbReference>
<evidence type="ECO:0000313" key="3">
    <source>
        <dbReference type="Proteomes" id="UP000324222"/>
    </source>
</evidence>
<feature type="compositionally biased region" description="Basic and acidic residues" evidence="1">
    <location>
        <begin position="46"/>
        <end position="64"/>
    </location>
</feature>
<keyword evidence="3" id="KW-1185">Reference proteome</keyword>
<feature type="region of interest" description="Disordered" evidence="1">
    <location>
        <begin position="1"/>
        <end position="306"/>
    </location>
</feature>
<feature type="compositionally biased region" description="Low complexity" evidence="1">
    <location>
        <begin position="216"/>
        <end position="229"/>
    </location>
</feature>
<evidence type="ECO:0000256" key="1">
    <source>
        <dbReference type="SAM" id="MobiDB-lite"/>
    </source>
</evidence>
<sequence>MCDEVLLSPEEPTVSWEEQLSPNSPPASTRHQAPPSPPSPGPPSHTDLHLPSRDTRDRLADARKLSGSRRPPYPEGSERGGEELSAREVFWLRTSRPRWRRKVASADTSPEEPRRHRFGRGLSMDNRGSHSDTEDPEVLYEGRRLRAQEAAAPAPGPHPSASPPSPHGMYTWPPQHTRHRHHSASEGEDFEGEEGLHQSPPQPPDSYHTLARRRGPSSSSSSSSPSPASHYLDPVPTTRSSGAPRRRETPEGFSGRPSQGDKTPKRHPKMDGGPDSPGVYSSTGRGGMGQMPYHGHRPTRPRESEDPYLYHSLPPTLAPHLYAPPTMATHFTYDTPEDYLPMAFPEPYSPDPYRGADHHARDPYSHYLYEERPEVRPLDHLPHSFFLLDTAELAPWSSPPAYPIGPLGASWLQHGLHPLARIPQCLIPAPYSRPRPPGPLASPPWRLSHPVSFPSLTALDPSTDEFLVDAGIRIDESVIRSRLPGPQAPSRLARWRASDRPYSSAAQDSLDAKGRPMSRLRQPTIVATSRIPAPPGSLSHMPEGSEATLRKGESGLEQRRRSQGPGGSGASSVVTRLRPPQRPGRPTSTVAPAAPHGPLTSRTKSLSHENLRTSPSRLALPSSPTLSPGSSRAASPNTSPQEEGRPRTLNVAGSRLRQPQVRTSRGRGSRPTSCSSSPGGSRCSSPGLDGPVGGFGRGSRNGSRASSTSSSPATSRCSSPAGEELRPLGRATQHRSNPASARNGSSSSRPTRHGSNTSLQEQVTTPPSPGPASRQPHLQGSGIPKPLGASRTKSATSKLPLPTPSKN</sequence>
<feature type="compositionally biased region" description="Pro residues" evidence="1">
    <location>
        <begin position="34"/>
        <end position="43"/>
    </location>
</feature>
<feature type="compositionally biased region" description="Pro residues" evidence="1">
    <location>
        <begin position="154"/>
        <end position="166"/>
    </location>
</feature>
<dbReference type="OrthoDB" id="340346at2759"/>
<feature type="compositionally biased region" description="Basic and acidic residues" evidence="1">
    <location>
        <begin position="76"/>
        <end position="86"/>
    </location>
</feature>
<evidence type="ECO:0000313" key="2">
    <source>
        <dbReference type="EMBL" id="MPC19458.1"/>
    </source>
</evidence>
<comment type="caution">
    <text evidence="2">The sequence shown here is derived from an EMBL/GenBank/DDBJ whole genome shotgun (WGS) entry which is preliminary data.</text>
</comment>
<dbReference type="Proteomes" id="UP000324222">
    <property type="component" value="Unassembled WGS sequence"/>
</dbReference>
<name>A0A5B7DDT3_PORTR</name>
<feature type="compositionally biased region" description="Gly residues" evidence="1">
    <location>
        <begin position="690"/>
        <end position="699"/>
    </location>
</feature>
<feature type="compositionally biased region" description="Low complexity" evidence="1">
    <location>
        <begin position="669"/>
        <end position="687"/>
    </location>
</feature>